<accession>A0A9P5N876</accession>
<name>A0A9P5N876_GYMJU</name>
<keyword evidence="2" id="KW-1185">Reference proteome</keyword>
<dbReference type="EMBL" id="JADNYJ010000244">
    <property type="protein sequence ID" value="KAF8873191.1"/>
    <property type="molecule type" value="Genomic_DNA"/>
</dbReference>
<dbReference type="AlphaFoldDB" id="A0A9P5N876"/>
<comment type="caution">
    <text evidence="1">The sequence shown here is derived from an EMBL/GenBank/DDBJ whole genome shotgun (WGS) entry which is preliminary data.</text>
</comment>
<protein>
    <submittedName>
        <fullName evidence="1">Uncharacterized protein</fullName>
    </submittedName>
</protein>
<evidence type="ECO:0000313" key="1">
    <source>
        <dbReference type="EMBL" id="KAF8873191.1"/>
    </source>
</evidence>
<dbReference type="Proteomes" id="UP000724874">
    <property type="component" value="Unassembled WGS sequence"/>
</dbReference>
<organism evidence="1 2">
    <name type="scientific">Gymnopilus junonius</name>
    <name type="common">Spectacular rustgill mushroom</name>
    <name type="synonym">Gymnopilus spectabilis subsp. junonius</name>
    <dbReference type="NCBI Taxonomy" id="109634"/>
    <lineage>
        <taxon>Eukaryota</taxon>
        <taxon>Fungi</taxon>
        <taxon>Dikarya</taxon>
        <taxon>Basidiomycota</taxon>
        <taxon>Agaricomycotina</taxon>
        <taxon>Agaricomycetes</taxon>
        <taxon>Agaricomycetidae</taxon>
        <taxon>Agaricales</taxon>
        <taxon>Agaricineae</taxon>
        <taxon>Hymenogastraceae</taxon>
        <taxon>Gymnopilus</taxon>
    </lineage>
</organism>
<reference evidence="1" key="1">
    <citation type="submission" date="2020-11" db="EMBL/GenBank/DDBJ databases">
        <authorList>
            <consortium name="DOE Joint Genome Institute"/>
            <person name="Ahrendt S."/>
            <person name="Riley R."/>
            <person name="Andreopoulos W."/>
            <person name="LaButti K."/>
            <person name="Pangilinan J."/>
            <person name="Ruiz-duenas F.J."/>
            <person name="Barrasa J.M."/>
            <person name="Sanchez-Garcia M."/>
            <person name="Camarero S."/>
            <person name="Miyauchi S."/>
            <person name="Serrano A."/>
            <person name="Linde D."/>
            <person name="Babiker R."/>
            <person name="Drula E."/>
            <person name="Ayuso-Fernandez I."/>
            <person name="Pacheco R."/>
            <person name="Padilla G."/>
            <person name="Ferreira P."/>
            <person name="Barriuso J."/>
            <person name="Kellner H."/>
            <person name="Castanera R."/>
            <person name="Alfaro M."/>
            <person name="Ramirez L."/>
            <person name="Pisabarro A.G."/>
            <person name="Kuo A."/>
            <person name="Tritt A."/>
            <person name="Lipzen A."/>
            <person name="He G."/>
            <person name="Yan M."/>
            <person name="Ng V."/>
            <person name="Cullen D."/>
            <person name="Martin F."/>
            <person name="Rosso M.-N."/>
            <person name="Henrissat B."/>
            <person name="Hibbett D."/>
            <person name="Martinez A.T."/>
            <person name="Grigoriev I.V."/>
        </authorList>
    </citation>
    <scope>NUCLEOTIDE SEQUENCE</scope>
    <source>
        <strain evidence="1">AH 44721</strain>
    </source>
</reference>
<evidence type="ECO:0000313" key="2">
    <source>
        <dbReference type="Proteomes" id="UP000724874"/>
    </source>
</evidence>
<sequence length="55" mass="6319">MDYSERGLLFFKKDVFGHEFYCSYVQAFPRVITLCGRPVLRFSQSGLPAPSCLLQ</sequence>
<proteinExistence type="predicted"/>
<gene>
    <name evidence="1" type="ORF">CPB84DRAFT_1798531</name>
</gene>